<dbReference type="InterPro" id="IPR041222">
    <property type="entry name" value="PriA_3primeBD"/>
</dbReference>
<dbReference type="InterPro" id="IPR042115">
    <property type="entry name" value="PriA_3primeBD_sf"/>
</dbReference>
<dbReference type="RefSeq" id="WP_271171563.1">
    <property type="nucleotide sequence ID" value="NZ_BAAAUM010000002.1"/>
</dbReference>
<evidence type="ECO:0000256" key="5">
    <source>
        <dbReference type="ARBA" id="ARBA00022833"/>
    </source>
</evidence>
<feature type="binding site" evidence="8">
    <location>
        <position position="387"/>
    </location>
    <ligand>
        <name>Zn(2+)</name>
        <dbReference type="ChEBI" id="CHEBI:29105"/>
        <label>2</label>
    </ligand>
</feature>
<reference evidence="10" key="1">
    <citation type="journal article" date="2014" name="Int. J. Syst. Evol. Microbiol.">
        <title>Complete genome sequence of Corynebacterium casei LMG S-19264T (=DSM 44701T), isolated from a smear-ripened cheese.</title>
        <authorList>
            <consortium name="US DOE Joint Genome Institute (JGI-PGF)"/>
            <person name="Walter F."/>
            <person name="Albersmeier A."/>
            <person name="Kalinowski J."/>
            <person name="Ruckert C."/>
        </authorList>
    </citation>
    <scope>NUCLEOTIDE SEQUENCE</scope>
    <source>
        <strain evidence="10">VKM Ac-1958</strain>
    </source>
</reference>
<keyword evidence="7 8" id="KW-0238">DNA-binding</keyword>
<accession>A0A9W6M9A7</accession>
<dbReference type="GO" id="GO:0006270">
    <property type="term" value="P:DNA replication initiation"/>
    <property type="evidence" value="ECO:0007669"/>
    <property type="project" value="TreeGrafter"/>
</dbReference>
<feature type="binding site" evidence="8">
    <location>
        <position position="381"/>
    </location>
    <ligand>
        <name>Zn(2+)</name>
        <dbReference type="ChEBI" id="CHEBI:29105"/>
        <label>1</label>
    </ligand>
</feature>
<dbReference type="PANTHER" id="PTHR30580">
    <property type="entry name" value="PRIMOSOMAL PROTEIN N"/>
    <property type="match status" value="1"/>
</dbReference>
<evidence type="ECO:0000313" key="11">
    <source>
        <dbReference type="Proteomes" id="UP001142325"/>
    </source>
</evidence>
<dbReference type="EMBL" id="BSET01000002">
    <property type="protein sequence ID" value="GLK02422.1"/>
    <property type="molecule type" value="Genomic_DNA"/>
</dbReference>
<dbReference type="GO" id="GO:0006269">
    <property type="term" value="P:DNA replication, synthesis of primer"/>
    <property type="evidence" value="ECO:0007669"/>
    <property type="project" value="UniProtKB-KW"/>
</dbReference>
<evidence type="ECO:0000313" key="10">
    <source>
        <dbReference type="EMBL" id="GLK02422.1"/>
    </source>
</evidence>
<feature type="binding site" evidence="8">
    <location>
        <position position="405"/>
    </location>
    <ligand>
        <name>Zn(2+)</name>
        <dbReference type="ChEBI" id="CHEBI:29105"/>
        <label>2</label>
    </ligand>
</feature>
<keyword evidence="2 8" id="KW-0235">DNA replication</keyword>
<keyword evidence="4 8" id="KW-0547">Nucleotide-binding</keyword>
<keyword evidence="3 8" id="KW-0479">Metal-binding</keyword>
<dbReference type="Gene3D" id="3.40.1440.60">
    <property type="entry name" value="PriA, 3(prime) DNA-binding domain"/>
    <property type="match status" value="1"/>
</dbReference>
<comment type="similarity">
    <text evidence="8">Belongs to the helicase family. PriA subfamily.</text>
</comment>
<proteinExistence type="inferred from homology"/>
<keyword evidence="6 8" id="KW-0067">ATP-binding</keyword>
<evidence type="ECO:0000256" key="3">
    <source>
        <dbReference type="ARBA" id="ARBA00022723"/>
    </source>
</evidence>
<evidence type="ECO:0000256" key="2">
    <source>
        <dbReference type="ARBA" id="ARBA00022705"/>
    </source>
</evidence>
<dbReference type="GO" id="GO:0006302">
    <property type="term" value="P:double-strand break repair"/>
    <property type="evidence" value="ECO:0007669"/>
    <property type="project" value="InterPro"/>
</dbReference>
<keyword evidence="5 8" id="KW-0862">Zinc</keyword>
<protein>
    <recommendedName>
        <fullName evidence="8">Probable replication restart protein PriA</fullName>
    </recommendedName>
    <alternativeName>
        <fullName evidence="8">Putative ATP-dependent DNA helicase PriA</fullName>
    </alternativeName>
</protein>
<feature type="binding site" evidence="8">
    <location>
        <position position="390"/>
    </location>
    <ligand>
        <name>Zn(2+)</name>
        <dbReference type="ChEBI" id="CHEBI:29105"/>
        <label>2</label>
    </ligand>
</feature>
<evidence type="ECO:0000256" key="1">
    <source>
        <dbReference type="ARBA" id="ARBA00022515"/>
    </source>
</evidence>
<keyword evidence="11" id="KW-1185">Reference proteome</keyword>
<dbReference type="InterPro" id="IPR027417">
    <property type="entry name" value="P-loop_NTPase"/>
</dbReference>
<name>A0A9W6M9A7_9MICO</name>
<sequence>MTRSIVRVLLDSPLPQLDRLFDYAVPAEFVEDAQPGVRVRVPLRSAGRMIDAYVVEVDIEEDDSRALSEIDTVVSAAPVLPPSLASLARRVADRSAGRASDVLRLVIPKRQVRVEKAWLAAGSLQASAPVDVAPQAQGRAVAVLGEYEGLADALRARSRIAVEAIPRVNEAGDPEWAELLAAAASATLSDGASAILVVPDYRDIERVMAALSGLVPEDTIVRLDAKQSGPLRYRAFLRTLEDAPCIVVGNRSAVYAPVTAGLVALWDDGDNLLAEPLAPYVHPRDVALLRQEREGSALMFAGHTRTTDVERLIATGWVQPITATRRVLPRVILDPPQEIDQRGQRLPSRAFLAAREATAEGPVLVQVARPGFAPTLVCGQCRVPARCRACGGPLGARHRGAAPVCGWCARTAHAWTCTSCGSDKVRLAASGTERTADELGRAFPGVRVIVADGNHPVESVADRPSLVVATRGAEPPAVGGYRAVVLLDGARMLQAPELRIGESCLRWWSNAAALAAPGAPIHLVGVDGPVAKALATWNHGAYARTELAARAPLHMPPTARVAQIDGTVAGVQRALEAVAEVGLPADAVLGPIPREDEPELQRALLRFDYAAGTRVVAALRAAVIAEATGRRRGRGRTSRTTLSVRLDITEPDL</sequence>
<feature type="domain" description="Primosomal protein N' 3' DNA-binding" evidence="9">
    <location>
        <begin position="7"/>
        <end position="108"/>
    </location>
</feature>
<dbReference type="AlphaFoldDB" id="A0A9W6M9A7"/>
<keyword evidence="1 8" id="KW-0639">Primosome</keyword>
<comment type="cofactor">
    <cofactor evidence="8">
        <name>Zn(2+)</name>
        <dbReference type="ChEBI" id="CHEBI:29105"/>
    </cofactor>
    <text evidence="8">Binds 2 zinc ions per subunit.</text>
</comment>
<dbReference type="GO" id="GO:0008270">
    <property type="term" value="F:zinc ion binding"/>
    <property type="evidence" value="ECO:0007669"/>
    <property type="project" value="UniProtKB-UniRule"/>
</dbReference>
<dbReference type="HAMAP" id="MF_00983">
    <property type="entry name" value="PriA"/>
    <property type="match status" value="1"/>
</dbReference>
<organism evidence="10 11">
    <name type="scientific">Microbacterium keratanolyticum</name>
    <dbReference type="NCBI Taxonomy" id="67574"/>
    <lineage>
        <taxon>Bacteria</taxon>
        <taxon>Bacillati</taxon>
        <taxon>Actinomycetota</taxon>
        <taxon>Actinomycetes</taxon>
        <taxon>Micrococcales</taxon>
        <taxon>Microbacteriaceae</taxon>
        <taxon>Microbacterium</taxon>
    </lineage>
</organism>
<dbReference type="GO" id="GO:0006310">
    <property type="term" value="P:DNA recombination"/>
    <property type="evidence" value="ECO:0007669"/>
    <property type="project" value="InterPro"/>
</dbReference>
<comment type="subunit">
    <text evidence="8">Component of the replication restart primosome.</text>
</comment>
<feature type="binding site" evidence="8">
    <location>
        <position position="417"/>
    </location>
    <ligand>
        <name>Zn(2+)</name>
        <dbReference type="ChEBI" id="CHEBI:29105"/>
        <label>1</label>
    </ligand>
</feature>
<feature type="binding site" evidence="8">
    <location>
        <position position="378"/>
    </location>
    <ligand>
        <name>Zn(2+)</name>
        <dbReference type="ChEBI" id="CHEBI:29105"/>
        <label>1</label>
    </ligand>
</feature>
<evidence type="ECO:0000259" key="9">
    <source>
        <dbReference type="Pfam" id="PF17764"/>
    </source>
</evidence>
<comment type="caution">
    <text evidence="8">As this protein does not have any detectable helicase domains, it probably does not have helicase activity.</text>
</comment>
<dbReference type="InterPro" id="IPR005259">
    <property type="entry name" value="PriA"/>
</dbReference>
<dbReference type="Proteomes" id="UP001142325">
    <property type="component" value="Unassembled WGS sequence"/>
</dbReference>
<dbReference type="GO" id="GO:0005524">
    <property type="term" value="F:ATP binding"/>
    <property type="evidence" value="ECO:0007669"/>
    <property type="project" value="UniProtKB-UniRule"/>
</dbReference>
<evidence type="ECO:0000256" key="8">
    <source>
        <dbReference type="HAMAP-Rule" id="MF_00983"/>
    </source>
</evidence>
<dbReference type="GO" id="GO:1990077">
    <property type="term" value="C:primosome complex"/>
    <property type="evidence" value="ECO:0007669"/>
    <property type="project" value="UniProtKB-UniRule"/>
</dbReference>
<comment type="function">
    <text evidence="8">Initiates the restart of stalled replication forks, which reloads the replicative helicase on sites other than the origin of replication. Recognizes and binds to abandoned replication forks and remodels them to uncover a helicase loading site. Promotes assembly of the primosome at these replication forks.</text>
</comment>
<evidence type="ECO:0000256" key="6">
    <source>
        <dbReference type="ARBA" id="ARBA00022840"/>
    </source>
</evidence>
<evidence type="ECO:0000256" key="4">
    <source>
        <dbReference type="ARBA" id="ARBA00022741"/>
    </source>
</evidence>
<feature type="binding site" evidence="8">
    <location>
        <position position="420"/>
    </location>
    <ligand>
        <name>Zn(2+)</name>
        <dbReference type="ChEBI" id="CHEBI:29105"/>
        <label>1</label>
    </ligand>
</feature>
<comment type="caution">
    <text evidence="10">The sequence shown here is derived from an EMBL/GenBank/DDBJ whole genome shotgun (WGS) entry which is preliminary data.</text>
</comment>
<dbReference type="Pfam" id="PF17764">
    <property type="entry name" value="PriA_3primeBD"/>
    <property type="match status" value="1"/>
</dbReference>
<reference evidence="10" key="2">
    <citation type="submission" date="2023-01" db="EMBL/GenBank/DDBJ databases">
        <authorList>
            <person name="Sun Q."/>
            <person name="Evtushenko L."/>
        </authorList>
    </citation>
    <scope>NUCLEOTIDE SEQUENCE</scope>
    <source>
        <strain evidence="10">VKM Ac-1958</strain>
    </source>
</reference>
<dbReference type="GO" id="GO:0003677">
    <property type="term" value="F:DNA binding"/>
    <property type="evidence" value="ECO:0007669"/>
    <property type="project" value="UniProtKB-UniRule"/>
</dbReference>
<feature type="binding site" evidence="8">
    <location>
        <position position="408"/>
    </location>
    <ligand>
        <name>Zn(2+)</name>
        <dbReference type="ChEBI" id="CHEBI:29105"/>
        <label>2</label>
    </ligand>
</feature>
<dbReference type="PANTHER" id="PTHR30580:SF0">
    <property type="entry name" value="PRIMOSOMAL PROTEIN N"/>
    <property type="match status" value="1"/>
</dbReference>
<evidence type="ECO:0000256" key="7">
    <source>
        <dbReference type="ARBA" id="ARBA00023125"/>
    </source>
</evidence>
<dbReference type="GO" id="GO:0043138">
    <property type="term" value="F:3'-5' DNA helicase activity"/>
    <property type="evidence" value="ECO:0007669"/>
    <property type="project" value="TreeGrafter"/>
</dbReference>
<dbReference type="Gene3D" id="3.40.50.300">
    <property type="entry name" value="P-loop containing nucleotide triphosphate hydrolases"/>
    <property type="match status" value="1"/>
</dbReference>
<gene>
    <name evidence="8 10" type="primary">priA</name>
    <name evidence="10" type="ORF">GCM10017596_21370</name>
</gene>